<keyword evidence="5" id="KW-1185">Reference proteome</keyword>
<evidence type="ECO:0000256" key="2">
    <source>
        <dbReference type="ARBA" id="ARBA00022670"/>
    </source>
</evidence>
<protein>
    <submittedName>
        <fullName evidence="4">Protease Do-like 5- chloroplastic</fullName>
    </submittedName>
</protein>
<keyword evidence="2 4" id="KW-0645">Protease</keyword>
<dbReference type="Pfam" id="PF13365">
    <property type="entry name" value="Trypsin_2"/>
    <property type="match status" value="1"/>
</dbReference>
<dbReference type="InterPro" id="IPR051201">
    <property type="entry name" value="Chloro_Bact_Ser_Proteases"/>
</dbReference>
<keyword evidence="3" id="KW-0378">Hydrolase</keyword>
<dbReference type="InterPro" id="IPR043504">
    <property type="entry name" value="Peptidase_S1_PA_chymotrypsin"/>
</dbReference>
<proteinExistence type="inferred from homology"/>
<dbReference type="GO" id="GO:0004252">
    <property type="term" value="F:serine-type endopeptidase activity"/>
    <property type="evidence" value="ECO:0007669"/>
    <property type="project" value="InterPro"/>
</dbReference>
<evidence type="ECO:0000313" key="5">
    <source>
        <dbReference type="Proteomes" id="UP001153555"/>
    </source>
</evidence>
<dbReference type="Proteomes" id="UP001153555">
    <property type="component" value="Unassembled WGS sequence"/>
</dbReference>
<dbReference type="PANTHER" id="PTHR43343">
    <property type="entry name" value="PEPTIDASE S12"/>
    <property type="match status" value="1"/>
</dbReference>
<feature type="non-terminal residue" evidence="4">
    <location>
        <position position="1"/>
    </location>
</feature>
<dbReference type="InterPro" id="IPR009003">
    <property type="entry name" value="Peptidase_S1_PA"/>
</dbReference>
<dbReference type="InterPro" id="IPR001940">
    <property type="entry name" value="Peptidase_S1C"/>
</dbReference>
<dbReference type="PRINTS" id="PR00834">
    <property type="entry name" value="PROTEASES2C"/>
</dbReference>
<dbReference type="SUPFAM" id="SSF50494">
    <property type="entry name" value="Trypsin-like serine proteases"/>
    <property type="match status" value="1"/>
</dbReference>
<reference evidence="4" key="1">
    <citation type="submission" date="2019-12" db="EMBL/GenBank/DDBJ databases">
        <authorList>
            <person name="Scholes J."/>
        </authorList>
    </citation>
    <scope>NUCLEOTIDE SEQUENCE</scope>
</reference>
<accession>A0A9N7MP90</accession>
<feature type="non-terminal residue" evidence="4">
    <location>
        <position position="141"/>
    </location>
</feature>
<comment type="caution">
    <text evidence="4">The sequence shown here is derived from an EMBL/GenBank/DDBJ whole genome shotgun (WGS) entry which is preliminary data.</text>
</comment>
<dbReference type="Gene3D" id="2.40.10.10">
    <property type="entry name" value="Trypsin-like serine proteases"/>
    <property type="match status" value="2"/>
</dbReference>
<dbReference type="AlphaFoldDB" id="A0A9N7MP90"/>
<dbReference type="OrthoDB" id="4217619at2759"/>
<name>A0A9N7MP90_STRHE</name>
<dbReference type="EMBL" id="CACSLK010004842">
    <property type="protein sequence ID" value="CAA0810124.1"/>
    <property type="molecule type" value="Genomic_DNA"/>
</dbReference>
<evidence type="ECO:0000313" key="4">
    <source>
        <dbReference type="EMBL" id="CAA0810124.1"/>
    </source>
</evidence>
<organism evidence="4 5">
    <name type="scientific">Striga hermonthica</name>
    <name type="common">Purple witchweed</name>
    <name type="synonym">Buchnera hermonthica</name>
    <dbReference type="NCBI Taxonomy" id="68872"/>
    <lineage>
        <taxon>Eukaryota</taxon>
        <taxon>Viridiplantae</taxon>
        <taxon>Streptophyta</taxon>
        <taxon>Embryophyta</taxon>
        <taxon>Tracheophyta</taxon>
        <taxon>Spermatophyta</taxon>
        <taxon>Magnoliopsida</taxon>
        <taxon>eudicotyledons</taxon>
        <taxon>Gunneridae</taxon>
        <taxon>Pentapetalae</taxon>
        <taxon>asterids</taxon>
        <taxon>lamiids</taxon>
        <taxon>Lamiales</taxon>
        <taxon>Orobanchaceae</taxon>
        <taxon>Buchnereae</taxon>
        <taxon>Striga</taxon>
    </lineage>
</organism>
<evidence type="ECO:0000256" key="3">
    <source>
        <dbReference type="ARBA" id="ARBA00022801"/>
    </source>
</evidence>
<dbReference type="PANTHER" id="PTHR43343:SF6">
    <property type="entry name" value="PROTEASE DO-LIKE 5, CHLOROPLASTIC ISOFORM X1"/>
    <property type="match status" value="1"/>
</dbReference>
<gene>
    <name evidence="4" type="ORF">SHERM_11954</name>
</gene>
<comment type="similarity">
    <text evidence="1">Belongs to the peptidase S1C family.</text>
</comment>
<evidence type="ECO:0000256" key="1">
    <source>
        <dbReference type="ARBA" id="ARBA00010541"/>
    </source>
</evidence>
<dbReference type="GO" id="GO:0006508">
    <property type="term" value="P:proteolysis"/>
    <property type="evidence" value="ECO:0007669"/>
    <property type="project" value="UniProtKB-KW"/>
</dbReference>
<sequence length="141" mass="15339">ENLSSVVFIKDIELAKVPKSTSQNGVADEENARVEGTGSGFIWDDFGHIVTNYHVVSKLATDRSGLQLCKVSLVDSRGNNITREGKIVGFDPDYDLAILKVNAERNEFKPVTIGTSRDLRVGQSCFAIGNPYGYENTLTAG</sequence>